<accession>A0AAW8UU67</accession>
<keyword evidence="1" id="KW-0472">Membrane</keyword>
<evidence type="ECO:0000256" key="1">
    <source>
        <dbReference type="SAM" id="Phobius"/>
    </source>
</evidence>
<comment type="caution">
    <text evidence="2">The sequence shown here is derived from an EMBL/GenBank/DDBJ whole genome shotgun (WGS) entry which is preliminary data.</text>
</comment>
<feature type="transmembrane region" description="Helical" evidence="1">
    <location>
        <begin position="204"/>
        <end position="225"/>
    </location>
</feature>
<name>A0AAW8UU67_ENTCA</name>
<evidence type="ECO:0000313" key="3">
    <source>
        <dbReference type="Proteomes" id="UP001268896"/>
    </source>
</evidence>
<dbReference type="RefSeq" id="WP_311904611.1">
    <property type="nucleotide sequence ID" value="NZ_JARQDV010000018.1"/>
</dbReference>
<evidence type="ECO:0000313" key="2">
    <source>
        <dbReference type="EMBL" id="MDT2966117.1"/>
    </source>
</evidence>
<gene>
    <name evidence="2" type="ORF">P7I32_16170</name>
</gene>
<proteinExistence type="predicted"/>
<sequence>MKITYTQDDYKKINFVNTPERYKFYFRRSGEDIEDYLIYLLNQIFCFSKIKKAMVIENNIEIKIRDLYAPLSKDDFFEYWGDEIVFFFNNDDIILKYNIDDDFFIIGVKDTVERNFFLDIKQIGFLPISEFVALENYFLIEEDKEKMFYLYGTVPHKYYEKKATTLSQLTKGIVAILSVIFTLLIMTSLPFLDKNESEVSFIEIFLRMGIFLLIFGFLYFIAKIIKHKYFQKKK</sequence>
<dbReference type="EMBL" id="JARQDV010000018">
    <property type="protein sequence ID" value="MDT2966117.1"/>
    <property type="molecule type" value="Genomic_DNA"/>
</dbReference>
<dbReference type="Proteomes" id="UP001268896">
    <property type="component" value="Unassembled WGS sequence"/>
</dbReference>
<feature type="transmembrane region" description="Helical" evidence="1">
    <location>
        <begin position="172"/>
        <end position="192"/>
    </location>
</feature>
<protein>
    <recommendedName>
        <fullName evidence="4">DUF2812 domain-containing protein</fullName>
    </recommendedName>
</protein>
<dbReference type="AlphaFoldDB" id="A0AAW8UU67"/>
<evidence type="ECO:0008006" key="4">
    <source>
        <dbReference type="Google" id="ProtNLM"/>
    </source>
</evidence>
<reference evidence="2" key="1">
    <citation type="submission" date="2023-03" db="EMBL/GenBank/DDBJ databases">
        <authorList>
            <person name="Shen W."/>
            <person name="Cai J."/>
        </authorList>
    </citation>
    <scope>NUCLEOTIDE SEQUENCE</scope>
    <source>
        <strain evidence="2">K72-2</strain>
    </source>
</reference>
<keyword evidence="1" id="KW-1133">Transmembrane helix</keyword>
<keyword evidence="1" id="KW-0812">Transmembrane</keyword>
<organism evidence="2 3">
    <name type="scientific">Enterococcus casseliflavus</name>
    <name type="common">Enterococcus flavescens</name>
    <dbReference type="NCBI Taxonomy" id="37734"/>
    <lineage>
        <taxon>Bacteria</taxon>
        <taxon>Bacillati</taxon>
        <taxon>Bacillota</taxon>
        <taxon>Bacilli</taxon>
        <taxon>Lactobacillales</taxon>
        <taxon>Enterococcaceae</taxon>
        <taxon>Enterococcus</taxon>
    </lineage>
</organism>